<proteinExistence type="predicted"/>
<sequence length="98" mass="10177">MVDAIVGVDFGAAMGEDGLDFLHESGATGAEGGLGVTGCLGGLLSEKGVEGYPFYAKLGDVGFVWYQHLAGDGELAKELVQGRGGDEIFARIERVQDL</sequence>
<accession>A0A644ZNE6</accession>
<evidence type="ECO:0000313" key="1">
    <source>
        <dbReference type="EMBL" id="MPM42470.1"/>
    </source>
</evidence>
<protein>
    <submittedName>
        <fullName evidence="1">Uncharacterized protein</fullName>
    </submittedName>
</protein>
<gene>
    <name evidence="1" type="ORF">SDC9_89135</name>
</gene>
<organism evidence="1">
    <name type="scientific">bioreactor metagenome</name>
    <dbReference type="NCBI Taxonomy" id="1076179"/>
    <lineage>
        <taxon>unclassified sequences</taxon>
        <taxon>metagenomes</taxon>
        <taxon>ecological metagenomes</taxon>
    </lineage>
</organism>
<name>A0A644ZNE6_9ZZZZ</name>
<reference evidence="1" key="1">
    <citation type="submission" date="2019-08" db="EMBL/GenBank/DDBJ databases">
        <authorList>
            <person name="Kucharzyk K."/>
            <person name="Murdoch R.W."/>
            <person name="Higgins S."/>
            <person name="Loffler F."/>
        </authorList>
    </citation>
    <scope>NUCLEOTIDE SEQUENCE</scope>
</reference>
<dbReference type="EMBL" id="VSSQ01009743">
    <property type="protein sequence ID" value="MPM42470.1"/>
    <property type="molecule type" value="Genomic_DNA"/>
</dbReference>
<dbReference type="AlphaFoldDB" id="A0A644ZNE6"/>
<comment type="caution">
    <text evidence="1">The sequence shown here is derived from an EMBL/GenBank/DDBJ whole genome shotgun (WGS) entry which is preliminary data.</text>
</comment>